<dbReference type="RefSeq" id="WP_105091178.1">
    <property type="nucleotide sequence ID" value="NZ_PPDB01000007.1"/>
</dbReference>
<dbReference type="InterPro" id="IPR004013">
    <property type="entry name" value="PHP_dom"/>
</dbReference>
<dbReference type="Gene3D" id="6.10.140.1510">
    <property type="match status" value="1"/>
</dbReference>
<dbReference type="InterPro" id="IPR012340">
    <property type="entry name" value="NA-bd_OB-fold"/>
</dbReference>
<comment type="subcellular location">
    <subcellularLocation>
        <location evidence="7">Cytoplasm</location>
    </subcellularLocation>
</comment>
<reference evidence="10 11" key="1">
    <citation type="submission" date="2018-01" db="EMBL/GenBank/DDBJ databases">
        <title>Draft genome sequences of clinical isolates and type strains of oral Veillonella including Veillonella infantum sp., nov.</title>
        <authorList>
            <person name="Mashima I."/>
            <person name="Liao Y.-C."/>
            <person name="Sabharwal A."/>
            <person name="Haase E.M."/>
            <person name="Nakazawa F."/>
            <person name="Scannapieco F.A."/>
        </authorList>
    </citation>
    <scope>NUCLEOTIDE SEQUENCE [LARGE SCALE GENOMIC DNA]</scope>
    <source>
        <strain evidence="10 11">JCM 15641</strain>
    </source>
</reference>
<protein>
    <recommendedName>
        <fullName evidence="7">DNA polymerase III PolC-type</fullName>
        <shortName evidence="7">PolIII</shortName>
        <ecNumber evidence="7">2.7.7.7</ecNumber>
    </recommendedName>
</protein>
<keyword evidence="7" id="KW-0963">Cytoplasm</keyword>
<dbReference type="InterPro" id="IPR040982">
    <property type="entry name" value="DNA_pol3_finger"/>
</dbReference>
<evidence type="ECO:0000256" key="3">
    <source>
        <dbReference type="ARBA" id="ARBA00022705"/>
    </source>
</evidence>
<organism evidence="10 11">
    <name type="scientific">Veillonella denticariosi JCM 15641</name>
    <dbReference type="NCBI Taxonomy" id="1298594"/>
    <lineage>
        <taxon>Bacteria</taxon>
        <taxon>Bacillati</taxon>
        <taxon>Bacillota</taxon>
        <taxon>Negativicutes</taxon>
        <taxon>Veillonellales</taxon>
        <taxon>Veillonellaceae</taxon>
        <taxon>Veillonella</taxon>
    </lineage>
</organism>
<feature type="region of interest" description="Disordered" evidence="8">
    <location>
        <begin position="182"/>
        <end position="227"/>
    </location>
</feature>
<dbReference type="AlphaFoldDB" id="A0A2S7Z788"/>
<dbReference type="InterPro" id="IPR029460">
    <property type="entry name" value="DNAPol_HHH"/>
</dbReference>
<dbReference type="OrthoDB" id="9804290at2"/>
<dbReference type="Pfam" id="PF07733">
    <property type="entry name" value="DNA_pol3_alpha"/>
    <property type="match status" value="2"/>
</dbReference>
<dbReference type="Gene3D" id="1.10.150.870">
    <property type="match status" value="1"/>
</dbReference>
<dbReference type="GO" id="GO:0003677">
    <property type="term" value="F:DNA binding"/>
    <property type="evidence" value="ECO:0007669"/>
    <property type="project" value="UniProtKB-UniRule"/>
</dbReference>
<dbReference type="HAMAP" id="MF_00356">
    <property type="entry name" value="DNApol_PolC"/>
    <property type="match status" value="1"/>
</dbReference>
<evidence type="ECO:0000256" key="1">
    <source>
        <dbReference type="ARBA" id="ARBA00022679"/>
    </source>
</evidence>
<name>A0A2S7Z788_9FIRM</name>
<dbReference type="SUPFAM" id="SSF160975">
    <property type="entry name" value="AF1531-like"/>
    <property type="match status" value="1"/>
</dbReference>
<keyword evidence="4 7" id="KW-0269">Exonuclease</keyword>
<keyword evidence="2 7" id="KW-0548">Nucleotidyltransferase</keyword>
<dbReference type="GO" id="GO:0005737">
    <property type="term" value="C:cytoplasm"/>
    <property type="evidence" value="ECO:0007669"/>
    <property type="project" value="UniProtKB-SubCell"/>
</dbReference>
<dbReference type="SUPFAM" id="SSF89550">
    <property type="entry name" value="PHP domain-like"/>
    <property type="match status" value="1"/>
</dbReference>
<dbReference type="PANTHER" id="PTHR32294:SF5">
    <property type="entry name" value="DNA POLYMERASE III POLC-TYPE"/>
    <property type="match status" value="1"/>
</dbReference>
<comment type="catalytic activity">
    <reaction evidence="6 7">
        <text>DNA(n) + a 2'-deoxyribonucleoside 5'-triphosphate = DNA(n+1) + diphosphate</text>
        <dbReference type="Rhea" id="RHEA:22508"/>
        <dbReference type="Rhea" id="RHEA-COMP:17339"/>
        <dbReference type="Rhea" id="RHEA-COMP:17340"/>
        <dbReference type="ChEBI" id="CHEBI:33019"/>
        <dbReference type="ChEBI" id="CHEBI:61560"/>
        <dbReference type="ChEBI" id="CHEBI:173112"/>
        <dbReference type="EC" id="2.7.7.7"/>
    </reaction>
</comment>
<dbReference type="InterPro" id="IPR044923">
    <property type="entry name" value="PolC_middle_finger_sf"/>
</dbReference>
<dbReference type="Gene3D" id="3.20.20.140">
    <property type="entry name" value="Metal-dependent hydrolases"/>
    <property type="match status" value="1"/>
</dbReference>
<evidence type="ECO:0000313" key="11">
    <source>
        <dbReference type="Proteomes" id="UP000237916"/>
    </source>
</evidence>
<dbReference type="InterPro" id="IPR003141">
    <property type="entry name" value="Pol/His_phosphatase_N"/>
</dbReference>
<comment type="function">
    <text evidence="7">Required for replicative DNA synthesis. This DNA polymerase also exhibits 3' to 5' exonuclease activity.</text>
</comment>
<dbReference type="CDD" id="cd07435">
    <property type="entry name" value="PHP_PolIIIA_POLC"/>
    <property type="match status" value="1"/>
</dbReference>
<dbReference type="PANTHER" id="PTHR32294">
    <property type="entry name" value="DNA POLYMERASE III SUBUNIT ALPHA"/>
    <property type="match status" value="1"/>
</dbReference>
<dbReference type="GO" id="GO:0008408">
    <property type="term" value="F:3'-5' exonuclease activity"/>
    <property type="evidence" value="ECO:0007669"/>
    <property type="project" value="UniProtKB-UniRule"/>
</dbReference>
<dbReference type="NCBIfam" id="TIGR01405">
    <property type="entry name" value="polC_Gram_pos"/>
    <property type="match status" value="1"/>
</dbReference>
<dbReference type="Gene3D" id="2.40.50.140">
    <property type="entry name" value="Nucleic acid-binding proteins"/>
    <property type="match status" value="1"/>
</dbReference>
<dbReference type="Pfam" id="PF14579">
    <property type="entry name" value="HHH_6"/>
    <property type="match status" value="1"/>
</dbReference>
<evidence type="ECO:0000256" key="4">
    <source>
        <dbReference type="ARBA" id="ARBA00022839"/>
    </source>
</evidence>
<evidence type="ECO:0000256" key="6">
    <source>
        <dbReference type="ARBA" id="ARBA00049244"/>
    </source>
</evidence>
<evidence type="ECO:0000256" key="8">
    <source>
        <dbReference type="SAM" id="MobiDB-lite"/>
    </source>
</evidence>
<dbReference type="GO" id="GO:0003887">
    <property type="term" value="F:DNA-directed DNA polymerase activity"/>
    <property type="evidence" value="ECO:0007669"/>
    <property type="project" value="UniProtKB-UniRule"/>
</dbReference>
<keyword evidence="7" id="KW-0540">Nuclease</keyword>
<dbReference type="Pfam" id="PF17657">
    <property type="entry name" value="DNA_pol3_finger"/>
    <property type="match status" value="1"/>
</dbReference>
<keyword evidence="5 7" id="KW-0239">DNA-directed DNA polymerase</keyword>
<dbReference type="STRING" id="1298594.GCA_001312465_00476"/>
<dbReference type="SMART" id="SM00481">
    <property type="entry name" value="POLIIIAc"/>
    <property type="match status" value="1"/>
</dbReference>
<dbReference type="Gene3D" id="3.30.1900.20">
    <property type="match status" value="2"/>
</dbReference>
<comment type="caution">
    <text evidence="10">The sequence shown here is derived from an EMBL/GenBank/DDBJ whole genome shotgun (WGS) entry which is preliminary data.</text>
</comment>
<feature type="domain" description="Polymerase/histidinol phosphatase N-terminal" evidence="9">
    <location>
        <begin position="345"/>
        <end position="412"/>
    </location>
</feature>
<dbReference type="EMBL" id="PPDB01000007">
    <property type="protein sequence ID" value="PQL19146.1"/>
    <property type="molecule type" value="Genomic_DNA"/>
</dbReference>
<keyword evidence="1 7" id="KW-0808">Transferase</keyword>
<evidence type="ECO:0000256" key="5">
    <source>
        <dbReference type="ARBA" id="ARBA00022932"/>
    </source>
</evidence>
<evidence type="ECO:0000256" key="2">
    <source>
        <dbReference type="ARBA" id="ARBA00022695"/>
    </source>
</evidence>
<keyword evidence="11" id="KW-1185">Reference proteome</keyword>
<keyword evidence="3 7" id="KW-0235">DNA replication</keyword>
<dbReference type="EC" id="2.7.7.7" evidence="7"/>
<evidence type="ECO:0000313" key="10">
    <source>
        <dbReference type="EMBL" id="PQL19146.1"/>
    </source>
</evidence>
<sequence>MKVRYRVVPKQNKKSSFYVNCHSQQVTIQAADSAFTTLLSLRERLTRWYEEKNISFDAIPTNTDTACCFAWKVDTETGEGLDTYYYGGGCGAGEWIEEAEARREEKEAALRPKYGQSFAGIQDSEAESHRDCYDGYDEEDDFAPFVEAVELGYFDNSPIVMPAQTAAASTQCNTVASISSGQKKSGMKSLSPEGGNLKGAVKAGNGDGKYPRRAPKEIPPEEGMIVGPRFDGDPVSIMSVQSNENGVIFEGVFVGLEKRDTRTGKSIVSGSICDKTNSMKFIKFTDSPEDGDKLLKRLKGLKTVMVQGNVAYEDRFDKDFVLSIRSIKEVDRTVERSEDRPDSRVELHLHTKMSDKDALVSVKDLFKTVKKWGHPAVAITDHGVVQAFPEAQALGKELGVKVIYGVEGYLIDDATVERDEEPVLDKKKPKVKDKRYHIILLAKNMVGIRNLYKMISISHLEHYKVRPRIPRSVIEEHREGIIIGSACEAGELMQSIVRGATKEELLEVASFYDYLEIQPHTNNTFLVRKGLMPDEQALIDMNKTVIELGEALNKPVCATCDVHYLHPEEKIYREIMLTACGYPDADEQPDLHLRTTDEMLASFPYLTPEKAYEVVVTNTRAINDSIEEIKPVPDGTYSPKIEGADEAFTEMCYRNAKAIYGDPLPRVVQERLDYELDCIITNGYGVLYYIAHKLVKKSLDDGYLVGSRGSVGSSFAATMSEITEVNPLPPHYVCPHCKWSQFFENGEYAGGFDLPRKQCPECGHDLETNGHDIPFAIFLGFEGDKVPDIDLNFSGDYQAKAHKYTEELFGRDNVFKAGTIGTIADKTAFGYVKKYAEVRGIQARNGFFENLAKGFTNVKNTTGQHPGGIMVCPRDMDVHHFTPIQYPANKKDSGVITTHFDYHSIEGRMTKLDILGHDDPTIIRMLEDLTGIDAKTIPFDDPKTLSLFSSTEGIGLTPEQLQGDQVASLAVPECGTKFVRGMLEDSRPQTFSDLVRISGFSHGTNVWLDNAQDLIKNGTCKLNEAISTRDDVMNFLIHRGMDRKHSFFVMENVRKGKGIEKRNKQGEATTEFEAEMRDNNIPEWFIESCKKISYLFPRAHAVAYVMMAFRIAWFKVYHPLAFYAAYFSIRAKAFDLRIMTGDLKTQLAEFNRIKALDKAAGPREKDLMSALEVSMEMYQRGYRFSNVDIQHSEARRFSIKDGALLPPFLAIDSLGEKVADAIVEEREQKPFTSLKDLQRRCKVSNTIIDLMKDLKCCGELPEDEQMSLFGA</sequence>
<dbReference type="GO" id="GO:0006261">
    <property type="term" value="P:DNA-templated DNA replication"/>
    <property type="evidence" value="ECO:0007669"/>
    <property type="project" value="UniProtKB-UniRule"/>
</dbReference>
<gene>
    <name evidence="7" type="primary">polC</name>
    <name evidence="10" type="ORF">VEHSUH05_07180</name>
</gene>
<evidence type="ECO:0000256" key="7">
    <source>
        <dbReference type="HAMAP-Rule" id="MF_00356"/>
    </source>
</evidence>
<dbReference type="NCBIfam" id="NF001688">
    <property type="entry name" value="PRK00448.1"/>
    <property type="match status" value="1"/>
</dbReference>
<dbReference type="InterPro" id="IPR004805">
    <property type="entry name" value="DnaE2/DnaE/PolC"/>
</dbReference>
<dbReference type="Pfam" id="PF02811">
    <property type="entry name" value="PHP"/>
    <property type="match status" value="1"/>
</dbReference>
<comment type="similarity">
    <text evidence="7">Belongs to the DNA polymerase type-C family. PolC subfamily.</text>
</comment>
<proteinExistence type="inferred from homology"/>
<dbReference type="InterPro" id="IPR006308">
    <property type="entry name" value="Pol_III_a_PolC-type_gram_pos"/>
</dbReference>
<dbReference type="InterPro" id="IPR016195">
    <property type="entry name" value="Pol/histidinol_Pase-like"/>
</dbReference>
<keyword evidence="7" id="KW-0378">Hydrolase</keyword>
<evidence type="ECO:0000259" key="9">
    <source>
        <dbReference type="SMART" id="SM00481"/>
    </source>
</evidence>
<dbReference type="InterPro" id="IPR011708">
    <property type="entry name" value="DNA_pol3_alpha_NTPase_dom"/>
</dbReference>
<accession>A0A2S7Z788</accession>
<dbReference type="Gene3D" id="1.10.150.700">
    <property type="entry name" value="PolC, middle finger domain"/>
    <property type="match status" value="1"/>
</dbReference>
<dbReference type="Proteomes" id="UP000237916">
    <property type="component" value="Unassembled WGS sequence"/>
</dbReference>